<comment type="caution">
    <text evidence="9">The sequence shown here is derived from an EMBL/GenBank/DDBJ whole genome shotgun (WGS) entry which is preliminary data.</text>
</comment>
<dbReference type="InterPro" id="IPR018584">
    <property type="entry name" value="GT87"/>
</dbReference>
<sequence length="545" mass="62916">MDKKIIFFILFIVVAISASIAITIQYDIYSYHIWAYTAIKEGVNEIYNINKYFDRVCDYPPLGAYISIFQGKVLSFFSPLKIGSIPMLFFYKLLPLLFIFILFYKSFFHSGSKRILFSYLLCTPFAVSTVLNGQFDIIIVFLILMSIVQMEKKNQKTGIVLLVLALFVKQTAFFFVFLIFLHYFIEDGHKKKFLLKSLIAGLTAFLIFFAPFIIKGNIVSSIKDLIANTLYSSPFSGYAFNILSLIKNSKYIDFNYNVLNISFLSYSLLAVVAAAILISIKKEWDILKKMALFSIVWFNFLVGLREQHILYPFFFLSIYLYYSKKNILWIAVLSVLSILNFILYNPLIALAVFKEPTLPDTMLIIFTLIQVALSSILFIIALKEKKHTRKENAGISFSKRESIRMIIFLLFIILFAEFAPGFHSKEEKEFFSHAILKKNIIEISNDKYIDLNVISLSSFENYLGLRMADNAYFKAENKGDYQELIFDAKCEFIEKGALIINNDTILIENTVENISLPFLTGDTLVFKSVSDKKYSQIALYNFRFK</sequence>
<feature type="transmembrane region" description="Helical" evidence="8">
    <location>
        <begin position="159"/>
        <end position="181"/>
    </location>
</feature>
<dbReference type="EMBL" id="DMZY01000018">
    <property type="protein sequence ID" value="HAV91663.1"/>
    <property type="molecule type" value="Genomic_DNA"/>
</dbReference>
<evidence type="ECO:0000256" key="7">
    <source>
        <dbReference type="ARBA" id="ARBA00024033"/>
    </source>
</evidence>
<keyword evidence="4 8" id="KW-0812">Transmembrane</keyword>
<feature type="transmembrane region" description="Helical" evidence="8">
    <location>
        <begin position="258"/>
        <end position="280"/>
    </location>
</feature>
<evidence type="ECO:0000313" key="9">
    <source>
        <dbReference type="EMBL" id="HAV91663.1"/>
    </source>
</evidence>
<evidence type="ECO:0000256" key="1">
    <source>
        <dbReference type="ARBA" id="ARBA00004651"/>
    </source>
</evidence>
<evidence type="ECO:0000256" key="5">
    <source>
        <dbReference type="ARBA" id="ARBA00022989"/>
    </source>
</evidence>
<dbReference type="GO" id="GO:0016758">
    <property type="term" value="F:hexosyltransferase activity"/>
    <property type="evidence" value="ECO:0007669"/>
    <property type="project" value="InterPro"/>
</dbReference>
<evidence type="ECO:0008006" key="11">
    <source>
        <dbReference type="Google" id="ProtNLM"/>
    </source>
</evidence>
<accession>A0A350H7Z7</accession>
<feature type="transmembrane region" description="Helical" evidence="8">
    <location>
        <begin position="326"/>
        <end position="343"/>
    </location>
</feature>
<feature type="transmembrane region" description="Helical" evidence="8">
    <location>
        <begin position="226"/>
        <end position="246"/>
    </location>
</feature>
<feature type="transmembrane region" description="Helical" evidence="8">
    <location>
        <begin position="403"/>
        <end position="422"/>
    </location>
</feature>
<evidence type="ECO:0000256" key="4">
    <source>
        <dbReference type="ARBA" id="ARBA00022692"/>
    </source>
</evidence>
<evidence type="ECO:0000256" key="6">
    <source>
        <dbReference type="ARBA" id="ARBA00023136"/>
    </source>
</evidence>
<comment type="subcellular location">
    <subcellularLocation>
        <location evidence="1">Cell membrane</location>
        <topology evidence="1">Multi-pass membrane protein</topology>
    </subcellularLocation>
</comment>
<feature type="transmembrane region" description="Helical" evidence="8">
    <location>
        <begin position="363"/>
        <end position="382"/>
    </location>
</feature>
<evidence type="ECO:0000256" key="3">
    <source>
        <dbReference type="ARBA" id="ARBA00022679"/>
    </source>
</evidence>
<reference evidence="9 10" key="1">
    <citation type="journal article" date="2018" name="Nat. Biotechnol.">
        <title>A standardized bacterial taxonomy based on genome phylogeny substantially revises the tree of life.</title>
        <authorList>
            <person name="Parks D.H."/>
            <person name="Chuvochina M."/>
            <person name="Waite D.W."/>
            <person name="Rinke C."/>
            <person name="Skarshewski A."/>
            <person name="Chaumeil P.A."/>
            <person name="Hugenholtz P."/>
        </authorList>
    </citation>
    <scope>NUCLEOTIDE SEQUENCE [LARGE SCALE GENOMIC DNA]</scope>
    <source>
        <strain evidence="9">UBA9956</strain>
    </source>
</reference>
<keyword evidence="2" id="KW-1003">Cell membrane</keyword>
<keyword evidence="6 8" id="KW-0472">Membrane</keyword>
<dbReference type="Proteomes" id="UP000264062">
    <property type="component" value="Unassembled WGS sequence"/>
</dbReference>
<feature type="transmembrane region" description="Helical" evidence="8">
    <location>
        <begin position="116"/>
        <end position="147"/>
    </location>
</feature>
<feature type="transmembrane region" description="Helical" evidence="8">
    <location>
        <begin position="82"/>
        <end position="104"/>
    </location>
</feature>
<proteinExistence type="inferred from homology"/>
<evidence type="ECO:0000313" key="10">
    <source>
        <dbReference type="Proteomes" id="UP000264062"/>
    </source>
</evidence>
<gene>
    <name evidence="9" type="ORF">DCW38_00540</name>
</gene>
<comment type="similarity">
    <text evidence="7">Belongs to the glycosyltransferase 87 family.</text>
</comment>
<evidence type="ECO:0000256" key="2">
    <source>
        <dbReference type="ARBA" id="ARBA00022475"/>
    </source>
</evidence>
<organism evidence="9 10">
    <name type="scientific">candidate division WOR-3 bacterium</name>
    <dbReference type="NCBI Taxonomy" id="2052148"/>
    <lineage>
        <taxon>Bacteria</taxon>
        <taxon>Bacteria division WOR-3</taxon>
    </lineage>
</organism>
<keyword evidence="3" id="KW-0808">Transferase</keyword>
<evidence type="ECO:0000256" key="8">
    <source>
        <dbReference type="SAM" id="Phobius"/>
    </source>
</evidence>
<keyword evidence="5 8" id="KW-1133">Transmembrane helix</keyword>
<protein>
    <recommendedName>
        <fullName evidence="11">DUF2029 domain-containing protein</fullName>
    </recommendedName>
</protein>
<feature type="transmembrane region" description="Helical" evidence="8">
    <location>
        <begin position="193"/>
        <end position="214"/>
    </location>
</feature>
<dbReference type="GO" id="GO:0005886">
    <property type="term" value="C:plasma membrane"/>
    <property type="evidence" value="ECO:0007669"/>
    <property type="project" value="UniProtKB-SubCell"/>
</dbReference>
<dbReference type="Pfam" id="PF09594">
    <property type="entry name" value="GT87"/>
    <property type="match status" value="1"/>
</dbReference>
<dbReference type="AlphaFoldDB" id="A0A350H7Z7"/>
<name>A0A350H7Z7_UNCW3</name>